<feature type="region of interest" description="Disordered" evidence="2">
    <location>
        <begin position="1"/>
        <end position="110"/>
    </location>
</feature>
<comment type="caution">
    <text evidence="4">The sequence shown here is derived from an EMBL/GenBank/DDBJ whole genome shotgun (WGS) entry which is preliminary data.</text>
</comment>
<gene>
    <name evidence="4" type="ORF">HNQ65_000986</name>
</gene>
<feature type="region of interest" description="Disordered" evidence="2">
    <location>
        <begin position="173"/>
        <end position="208"/>
    </location>
</feature>
<name>A0A7W7Y871_9BACT</name>
<feature type="compositionally biased region" description="Low complexity" evidence="2">
    <location>
        <begin position="196"/>
        <end position="208"/>
    </location>
</feature>
<dbReference type="RefSeq" id="WP_184338355.1">
    <property type="nucleotide sequence ID" value="NZ_JACHIG010000001.1"/>
</dbReference>
<evidence type="ECO:0000313" key="5">
    <source>
        <dbReference type="Proteomes" id="UP000590740"/>
    </source>
</evidence>
<accession>A0A7W7Y871</accession>
<dbReference type="Proteomes" id="UP000590740">
    <property type="component" value="Unassembled WGS sequence"/>
</dbReference>
<keyword evidence="5" id="KW-1185">Reference proteome</keyword>
<evidence type="ECO:0000256" key="2">
    <source>
        <dbReference type="SAM" id="MobiDB-lite"/>
    </source>
</evidence>
<dbReference type="InterPro" id="IPR000504">
    <property type="entry name" value="RRM_dom"/>
</dbReference>
<evidence type="ECO:0000313" key="4">
    <source>
        <dbReference type="EMBL" id="MBB5031432.1"/>
    </source>
</evidence>
<reference evidence="4 5" key="1">
    <citation type="submission" date="2020-08" db="EMBL/GenBank/DDBJ databases">
        <title>Genomic Encyclopedia of Type Strains, Phase IV (KMG-IV): sequencing the most valuable type-strain genomes for metagenomic binning, comparative biology and taxonomic classification.</title>
        <authorList>
            <person name="Goeker M."/>
        </authorList>
    </citation>
    <scope>NUCLEOTIDE SEQUENCE [LARGE SCALE GENOMIC DNA]</scope>
    <source>
        <strain evidence="4 5">DSM 12252</strain>
    </source>
</reference>
<feature type="domain" description="RRM" evidence="3">
    <location>
        <begin position="111"/>
        <end position="189"/>
    </location>
</feature>
<dbReference type="Pfam" id="PF00076">
    <property type="entry name" value="RRM_1"/>
    <property type="match status" value="1"/>
</dbReference>
<dbReference type="InterPro" id="IPR035979">
    <property type="entry name" value="RBD_domain_sf"/>
</dbReference>
<organism evidence="4 5">
    <name type="scientific">Prosthecobacter vanneervenii</name>
    <dbReference type="NCBI Taxonomy" id="48466"/>
    <lineage>
        <taxon>Bacteria</taxon>
        <taxon>Pseudomonadati</taxon>
        <taxon>Verrucomicrobiota</taxon>
        <taxon>Verrucomicrobiia</taxon>
        <taxon>Verrucomicrobiales</taxon>
        <taxon>Verrucomicrobiaceae</taxon>
        <taxon>Prosthecobacter</taxon>
    </lineage>
</organism>
<evidence type="ECO:0000256" key="1">
    <source>
        <dbReference type="ARBA" id="ARBA00022884"/>
    </source>
</evidence>
<proteinExistence type="predicted"/>
<feature type="compositionally biased region" description="Basic and acidic residues" evidence="2">
    <location>
        <begin position="82"/>
        <end position="99"/>
    </location>
</feature>
<evidence type="ECO:0000259" key="3">
    <source>
        <dbReference type="PROSITE" id="PS50102"/>
    </source>
</evidence>
<feature type="compositionally biased region" description="Basic and acidic residues" evidence="2">
    <location>
        <begin position="23"/>
        <end position="35"/>
    </location>
</feature>
<dbReference type="PANTHER" id="PTHR48025:SF1">
    <property type="entry name" value="RRM DOMAIN-CONTAINING PROTEIN"/>
    <property type="match status" value="1"/>
</dbReference>
<dbReference type="SUPFAM" id="SSF54928">
    <property type="entry name" value="RNA-binding domain, RBD"/>
    <property type="match status" value="1"/>
</dbReference>
<dbReference type="PANTHER" id="PTHR48025">
    <property type="entry name" value="OS02G0815200 PROTEIN"/>
    <property type="match status" value="1"/>
</dbReference>
<dbReference type="AlphaFoldDB" id="A0A7W7Y871"/>
<dbReference type="SMART" id="SM00360">
    <property type="entry name" value="RRM"/>
    <property type="match status" value="1"/>
</dbReference>
<dbReference type="InterPro" id="IPR012677">
    <property type="entry name" value="Nucleotide-bd_a/b_plait_sf"/>
</dbReference>
<sequence>MSDYPNRNGGGNRRRSRNRSRGPRPEGPRPARGDSRSAPPSLFQKILSFFGLGSKPKSRPQSSERSPASASSAPRSTNDNPRPQREPREPREPRQRREPPAPVNPADITTERLYVGNLSYDATESDLFELFNGVGAVKNAEVVVNSRTQRSKGFAFVTMGTVDEARRAVQELSGKDFMGRPLQLSGAKPNTRGDESSSSAPAEEAQAA</sequence>
<protein>
    <submittedName>
        <fullName evidence="4">RNA recognition motif-containing protein</fullName>
    </submittedName>
</protein>
<dbReference type="PROSITE" id="PS50102">
    <property type="entry name" value="RRM"/>
    <property type="match status" value="1"/>
</dbReference>
<dbReference type="GO" id="GO:0003729">
    <property type="term" value="F:mRNA binding"/>
    <property type="evidence" value="ECO:0007669"/>
    <property type="project" value="TreeGrafter"/>
</dbReference>
<keyword evidence="1" id="KW-0694">RNA-binding</keyword>
<dbReference type="InterPro" id="IPR050502">
    <property type="entry name" value="Euk_RNA-bind_prot"/>
</dbReference>
<dbReference type="Gene3D" id="3.30.70.330">
    <property type="match status" value="1"/>
</dbReference>
<feature type="compositionally biased region" description="Basic residues" evidence="2">
    <location>
        <begin position="12"/>
        <end position="22"/>
    </location>
</feature>
<dbReference type="EMBL" id="JACHIG010000001">
    <property type="protein sequence ID" value="MBB5031432.1"/>
    <property type="molecule type" value="Genomic_DNA"/>
</dbReference>
<feature type="compositionally biased region" description="Low complexity" evidence="2">
    <location>
        <begin position="59"/>
        <end position="76"/>
    </location>
</feature>